<keyword evidence="1" id="KW-0732">Signal</keyword>
<sequence>MQKKVFLVCLGLTFALASFARTSGVTQPQVVRSSAFEEPEQGASRLLLMKNGHTLFFHFTLRKGINVTVYNPQHEAQPVVNNRLSSWSNRRMVLADLKGIYEINGEAVVFLQQYVHRRPSLYRLVFDSNTGQLKEEKLIADLAPLRLTRGYRYTYGGMRISEFELRKDPVSDYYAVSMLTYEKGEERIRVLHFDPQHQVINKGDFAVPARDFKYLNMADMYVNGGNNVFLAAFAFNMELSFLQSSRFAIASLAKGTEGFKTAWLPDVRDKRLRDAALKFNTADKNVYLLSALYTPGTRLEPIMSRNMLERFALLMHVIDPEQLTVKQHYFVAHPQLNEYAKTHLKYKRNYQGVIQDFYLHPDGGTTLLLEEMDIFQETIKDGMLTDRRARDRFDTHNNYKTRLGEIGITRLDADGKEAESYAIAKGQENEGGMQLFMQHKRRQSRWNFRDNAFTSNLSGFYSYDYFRKDNKDYVIYNDYAGNTKNREEDYRSKYDVRVVSNSNTVFAVYDGKQIVKNYLFGQPDENASNRFCHLEMIARKEDSNSFATMMVEKSGHQKQAYIVWVNI</sequence>
<dbReference type="EMBL" id="JAPDNS010000002">
    <property type="protein sequence ID" value="MCW3486395.1"/>
    <property type="molecule type" value="Genomic_DNA"/>
</dbReference>
<feature type="signal peptide" evidence="1">
    <location>
        <begin position="1"/>
        <end position="20"/>
    </location>
</feature>
<name>A0ABT3IR11_9BACT</name>
<dbReference type="RefSeq" id="WP_264733211.1">
    <property type="nucleotide sequence ID" value="NZ_JAPDNR010000001.1"/>
</dbReference>
<protein>
    <recommendedName>
        <fullName evidence="4">6-bladed beta-propeller</fullName>
    </recommendedName>
</protein>
<reference evidence="2 3" key="1">
    <citation type="submission" date="2022-10" db="EMBL/GenBank/DDBJ databases">
        <title>Chitinophaga nivalis PC15 sp. nov., isolated from Pyeongchang county, South Korea.</title>
        <authorList>
            <person name="Trinh H.N."/>
        </authorList>
    </citation>
    <scope>NUCLEOTIDE SEQUENCE [LARGE SCALE GENOMIC DNA]</scope>
    <source>
        <strain evidence="2 3">PC14</strain>
    </source>
</reference>
<accession>A0ABT3IR11</accession>
<proteinExistence type="predicted"/>
<feature type="chain" id="PRO_5046585876" description="6-bladed beta-propeller" evidence="1">
    <location>
        <begin position="21"/>
        <end position="567"/>
    </location>
</feature>
<dbReference type="Proteomes" id="UP001207742">
    <property type="component" value="Unassembled WGS sequence"/>
</dbReference>
<evidence type="ECO:0008006" key="4">
    <source>
        <dbReference type="Google" id="ProtNLM"/>
    </source>
</evidence>
<comment type="caution">
    <text evidence="2">The sequence shown here is derived from an EMBL/GenBank/DDBJ whole genome shotgun (WGS) entry which is preliminary data.</text>
</comment>
<evidence type="ECO:0000313" key="3">
    <source>
        <dbReference type="Proteomes" id="UP001207742"/>
    </source>
</evidence>
<organism evidence="2 3">
    <name type="scientific">Chitinophaga nivalis</name>
    <dbReference type="NCBI Taxonomy" id="2991709"/>
    <lineage>
        <taxon>Bacteria</taxon>
        <taxon>Pseudomonadati</taxon>
        <taxon>Bacteroidota</taxon>
        <taxon>Chitinophagia</taxon>
        <taxon>Chitinophagales</taxon>
        <taxon>Chitinophagaceae</taxon>
        <taxon>Chitinophaga</taxon>
    </lineage>
</organism>
<keyword evidence="3" id="KW-1185">Reference proteome</keyword>
<evidence type="ECO:0000313" key="2">
    <source>
        <dbReference type="EMBL" id="MCW3486395.1"/>
    </source>
</evidence>
<evidence type="ECO:0000256" key="1">
    <source>
        <dbReference type="SAM" id="SignalP"/>
    </source>
</evidence>
<gene>
    <name evidence="2" type="ORF">OL497_21015</name>
</gene>